<dbReference type="SMART" id="SM00717">
    <property type="entry name" value="SANT"/>
    <property type="match status" value="2"/>
</dbReference>
<dbReference type="AlphaFoldDB" id="A0AAN9FWA7"/>
<feature type="domain" description="Myb-like" evidence="6">
    <location>
        <begin position="58"/>
        <end position="108"/>
    </location>
</feature>
<feature type="region of interest" description="Disordered" evidence="5">
    <location>
        <begin position="155"/>
        <end position="179"/>
    </location>
</feature>
<keyword evidence="4" id="KW-0539">Nucleus</keyword>
<comment type="subcellular location">
    <subcellularLocation>
        <location evidence="1">Nucleus</location>
    </subcellularLocation>
</comment>
<keyword evidence="2" id="KW-0677">Repeat</keyword>
<gene>
    <name evidence="8" type="ORF">RIF29_10737</name>
</gene>
<evidence type="ECO:0000313" key="9">
    <source>
        <dbReference type="Proteomes" id="UP001372338"/>
    </source>
</evidence>
<dbReference type="PROSITE" id="PS50090">
    <property type="entry name" value="MYB_LIKE"/>
    <property type="match status" value="2"/>
</dbReference>
<dbReference type="InterPro" id="IPR015495">
    <property type="entry name" value="Myb_TF_plants"/>
</dbReference>
<dbReference type="PANTHER" id="PTHR47994:SF5">
    <property type="entry name" value="F14D16.11-RELATED"/>
    <property type="match status" value="1"/>
</dbReference>
<evidence type="ECO:0000259" key="7">
    <source>
        <dbReference type="PROSITE" id="PS51294"/>
    </source>
</evidence>
<feature type="compositionally biased region" description="Low complexity" evidence="5">
    <location>
        <begin position="232"/>
        <end position="245"/>
    </location>
</feature>
<feature type="region of interest" description="Disordered" evidence="5">
    <location>
        <begin position="289"/>
        <end position="340"/>
    </location>
</feature>
<dbReference type="CDD" id="cd00167">
    <property type="entry name" value="SANT"/>
    <property type="match status" value="2"/>
</dbReference>
<keyword evidence="9" id="KW-1185">Reference proteome</keyword>
<name>A0AAN9FWA7_CROPI</name>
<dbReference type="InterPro" id="IPR017930">
    <property type="entry name" value="Myb_dom"/>
</dbReference>
<evidence type="ECO:0000256" key="4">
    <source>
        <dbReference type="ARBA" id="ARBA00023242"/>
    </source>
</evidence>
<evidence type="ECO:0000256" key="3">
    <source>
        <dbReference type="ARBA" id="ARBA00023125"/>
    </source>
</evidence>
<dbReference type="InterPro" id="IPR009057">
    <property type="entry name" value="Homeodomain-like_sf"/>
</dbReference>
<sequence length="340" mass="37427">MVRSPCSENISVQRGVFAVEENAKILSLVSKNGSSVSKKTVLKKCGKSCKLRWNNYLRPDIKHDNFTPQEEDLIIKLHAAIGSRFSIIAQQLPGRTDNDVKSHWNTKLKKKLSQLGIDPVTHKPFSKLIADYGNIGGSENQNQNAIQLKSEPYHTMPQGLRNFNSQPNQPPTSPSEMEPSENIFLFNCSQTHNPATDLAQLQAMPIMTGDSNCIDLENETIPASNIFEEGKTATSSSSSSSTSSTYSTSAAQEALPVVPFSWKDFLLEDAFAPTSDNQEQETVAELMSKELGDEKTLGGAEDTENSDDDSLFKEFDSQVSLSDNDGDSTDAANWHFVQEI</sequence>
<dbReference type="GO" id="GO:0005634">
    <property type="term" value="C:nucleus"/>
    <property type="evidence" value="ECO:0007669"/>
    <property type="project" value="UniProtKB-SubCell"/>
</dbReference>
<dbReference type="EMBL" id="JAYWIO010000002">
    <property type="protein sequence ID" value="KAK7282154.1"/>
    <property type="molecule type" value="Genomic_DNA"/>
</dbReference>
<dbReference type="Gene3D" id="1.10.10.60">
    <property type="entry name" value="Homeodomain-like"/>
    <property type="match status" value="2"/>
</dbReference>
<evidence type="ECO:0000256" key="1">
    <source>
        <dbReference type="ARBA" id="ARBA00004123"/>
    </source>
</evidence>
<dbReference type="Proteomes" id="UP001372338">
    <property type="component" value="Unassembled WGS sequence"/>
</dbReference>
<reference evidence="8 9" key="1">
    <citation type="submission" date="2024-01" db="EMBL/GenBank/DDBJ databases">
        <title>The genomes of 5 underutilized Papilionoideae crops provide insights into root nodulation and disease resistanc.</title>
        <authorList>
            <person name="Yuan L."/>
        </authorList>
    </citation>
    <scope>NUCLEOTIDE SEQUENCE [LARGE SCALE GENOMIC DNA]</scope>
    <source>
        <strain evidence="8">ZHUSHIDOU_FW_LH</strain>
        <tissue evidence="8">Leaf</tissue>
    </source>
</reference>
<dbReference type="Pfam" id="PF00249">
    <property type="entry name" value="Myb_DNA-binding"/>
    <property type="match status" value="2"/>
</dbReference>
<feature type="domain" description="HTH myb-type" evidence="7">
    <location>
        <begin position="9"/>
        <end position="57"/>
    </location>
</feature>
<feature type="domain" description="Myb-like" evidence="6">
    <location>
        <begin position="9"/>
        <end position="57"/>
    </location>
</feature>
<dbReference type="GO" id="GO:0003677">
    <property type="term" value="F:DNA binding"/>
    <property type="evidence" value="ECO:0007669"/>
    <property type="project" value="UniProtKB-KW"/>
</dbReference>
<dbReference type="PROSITE" id="PS51294">
    <property type="entry name" value="HTH_MYB"/>
    <property type="match status" value="2"/>
</dbReference>
<dbReference type="FunFam" id="1.10.10.60:FF:000645">
    <property type="entry name" value="Os07g0634900 protein"/>
    <property type="match status" value="1"/>
</dbReference>
<organism evidence="8 9">
    <name type="scientific">Crotalaria pallida</name>
    <name type="common">Smooth rattlebox</name>
    <name type="synonym">Crotalaria striata</name>
    <dbReference type="NCBI Taxonomy" id="3830"/>
    <lineage>
        <taxon>Eukaryota</taxon>
        <taxon>Viridiplantae</taxon>
        <taxon>Streptophyta</taxon>
        <taxon>Embryophyta</taxon>
        <taxon>Tracheophyta</taxon>
        <taxon>Spermatophyta</taxon>
        <taxon>Magnoliopsida</taxon>
        <taxon>eudicotyledons</taxon>
        <taxon>Gunneridae</taxon>
        <taxon>Pentapetalae</taxon>
        <taxon>rosids</taxon>
        <taxon>fabids</taxon>
        <taxon>Fabales</taxon>
        <taxon>Fabaceae</taxon>
        <taxon>Papilionoideae</taxon>
        <taxon>50 kb inversion clade</taxon>
        <taxon>genistoids sensu lato</taxon>
        <taxon>core genistoids</taxon>
        <taxon>Crotalarieae</taxon>
        <taxon>Crotalaria</taxon>
    </lineage>
</organism>
<feature type="region of interest" description="Disordered" evidence="5">
    <location>
        <begin position="225"/>
        <end position="245"/>
    </location>
</feature>
<dbReference type="InterPro" id="IPR001005">
    <property type="entry name" value="SANT/Myb"/>
</dbReference>
<keyword evidence="3" id="KW-0238">DNA-binding</keyword>
<protein>
    <submittedName>
        <fullName evidence="8">Uncharacterized protein</fullName>
    </submittedName>
</protein>
<proteinExistence type="predicted"/>
<evidence type="ECO:0000313" key="8">
    <source>
        <dbReference type="EMBL" id="KAK7282154.1"/>
    </source>
</evidence>
<comment type="caution">
    <text evidence="8">The sequence shown here is derived from an EMBL/GenBank/DDBJ whole genome shotgun (WGS) entry which is preliminary data.</text>
</comment>
<feature type="domain" description="HTH myb-type" evidence="7">
    <location>
        <begin position="58"/>
        <end position="112"/>
    </location>
</feature>
<evidence type="ECO:0000256" key="2">
    <source>
        <dbReference type="ARBA" id="ARBA00022737"/>
    </source>
</evidence>
<evidence type="ECO:0000259" key="6">
    <source>
        <dbReference type="PROSITE" id="PS50090"/>
    </source>
</evidence>
<evidence type="ECO:0000256" key="5">
    <source>
        <dbReference type="SAM" id="MobiDB-lite"/>
    </source>
</evidence>
<dbReference type="PANTHER" id="PTHR47994">
    <property type="entry name" value="F14D16.11-RELATED"/>
    <property type="match status" value="1"/>
</dbReference>
<dbReference type="SUPFAM" id="SSF46689">
    <property type="entry name" value="Homeodomain-like"/>
    <property type="match status" value="1"/>
</dbReference>
<accession>A0AAN9FWA7</accession>